<evidence type="ECO:0000256" key="3">
    <source>
        <dbReference type="ARBA" id="ARBA00022448"/>
    </source>
</evidence>
<feature type="transmembrane region" description="Helical" evidence="8">
    <location>
        <begin position="257"/>
        <end position="277"/>
    </location>
</feature>
<comment type="similarity">
    <text evidence="2">Belongs to the major facilitator superfamily. Organophosphate:Pi antiporter (OPA) (TC 2.A.1.4) family.</text>
</comment>
<evidence type="ECO:0000259" key="9">
    <source>
        <dbReference type="PROSITE" id="PS50850"/>
    </source>
</evidence>
<dbReference type="InterPro" id="IPR000849">
    <property type="entry name" value="Sugar_P_transporter"/>
</dbReference>
<comment type="subcellular location">
    <subcellularLocation>
        <location evidence="1">Membrane</location>
        <topology evidence="1">Multi-pass membrane protein</topology>
    </subcellularLocation>
</comment>
<dbReference type="InterPro" id="IPR036259">
    <property type="entry name" value="MFS_trans_sf"/>
</dbReference>
<organism evidence="10 11">
    <name type="scientific">Dryococelus australis</name>
    <dbReference type="NCBI Taxonomy" id="614101"/>
    <lineage>
        <taxon>Eukaryota</taxon>
        <taxon>Metazoa</taxon>
        <taxon>Ecdysozoa</taxon>
        <taxon>Arthropoda</taxon>
        <taxon>Hexapoda</taxon>
        <taxon>Insecta</taxon>
        <taxon>Pterygota</taxon>
        <taxon>Neoptera</taxon>
        <taxon>Polyneoptera</taxon>
        <taxon>Phasmatodea</taxon>
        <taxon>Verophasmatodea</taxon>
        <taxon>Anareolatae</taxon>
        <taxon>Phasmatidae</taxon>
        <taxon>Eurycanthinae</taxon>
        <taxon>Dryococelus</taxon>
    </lineage>
</organism>
<feature type="transmembrane region" description="Helical" evidence="8">
    <location>
        <begin position="101"/>
        <end position="119"/>
    </location>
</feature>
<feature type="transmembrane region" description="Helical" evidence="8">
    <location>
        <begin position="7"/>
        <end position="25"/>
    </location>
</feature>
<sequence>MGRLRVHQCVVFAGVWVLYAATYLLRKPLGVMKGDLGRDLSLSKLQLGCLDTAILLPYALVQMFCSRVADIISPRCTVTICLFFAGFSVLTFGSWSQYGVLLFLLAASGMMQAPVWPACCKCLSTWFSDDVLNTVFGLISTSVYGGSIIATALASYLYATYGWRLVFLPLAIMAMGLALTAWPVMRLPGDHGVVVPGKALVNINAPRSELSVAQLWCIPVVPQLSFAMLSLKLVRYTVYLWLPVYLMQGLGQSAATAGLLISLFDVGGIVGSMLLGFMADRHASLFHTWLAVVVSSFTFLAFLFTSSWGAGYNGVLLLVAGFCVCGPDSLLGGSVAVAVGEQDGKNSGAAVAGLINGFGSLGGVIEGPLVGYVSEAYSWNTMFLLVVFLLSASSFCILQAFLIQRKQSQVRYLPLHNGI</sequence>
<dbReference type="EMBL" id="JARBHB010000007">
    <property type="protein sequence ID" value="KAJ8879838.1"/>
    <property type="molecule type" value="Genomic_DNA"/>
</dbReference>
<dbReference type="PROSITE" id="PS50850">
    <property type="entry name" value="MFS"/>
    <property type="match status" value="1"/>
</dbReference>
<feature type="transmembrane region" description="Helical" evidence="8">
    <location>
        <begin position="351"/>
        <end position="370"/>
    </location>
</feature>
<feature type="transmembrane region" description="Helical" evidence="8">
    <location>
        <begin position="289"/>
        <end position="309"/>
    </location>
</feature>
<feature type="domain" description="Major facilitator superfamily (MFS) profile" evidence="9">
    <location>
        <begin position="7"/>
        <end position="407"/>
    </location>
</feature>
<name>A0ABQ9H6D9_9NEOP</name>
<dbReference type="InterPro" id="IPR020846">
    <property type="entry name" value="MFS_dom"/>
</dbReference>
<feature type="transmembrane region" description="Helical" evidence="8">
    <location>
        <begin position="315"/>
        <end position="339"/>
    </location>
</feature>
<evidence type="ECO:0000256" key="4">
    <source>
        <dbReference type="ARBA" id="ARBA00022597"/>
    </source>
</evidence>
<keyword evidence="7 8" id="KW-0472">Membrane</keyword>
<dbReference type="Proteomes" id="UP001159363">
    <property type="component" value="Chromosome 6"/>
</dbReference>
<protein>
    <recommendedName>
        <fullName evidence="9">Major facilitator superfamily (MFS) profile domain-containing protein</fullName>
    </recommendedName>
</protein>
<feature type="transmembrane region" description="Helical" evidence="8">
    <location>
        <begin position="165"/>
        <end position="184"/>
    </location>
</feature>
<dbReference type="SUPFAM" id="SSF103473">
    <property type="entry name" value="MFS general substrate transporter"/>
    <property type="match status" value="1"/>
</dbReference>
<dbReference type="PIRSF" id="PIRSF002808">
    <property type="entry name" value="Hexose_phosphate_transp"/>
    <property type="match status" value="1"/>
</dbReference>
<evidence type="ECO:0000256" key="8">
    <source>
        <dbReference type="SAM" id="Phobius"/>
    </source>
</evidence>
<accession>A0ABQ9H6D9</accession>
<gene>
    <name evidence="10" type="ORF">PR048_020455</name>
</gene>
<proteinExistence type="inferred from homology"/>
<dbReference type="PANTHER" id="PTHR43184:SF30">
    <property type="entry name" value="MFS DOMAIN-CONTAINING PROTEIN"/>
    <property type="match status" value="1"/>
</dbReference>
<evidence type="ECO:0000313" key="11">
    <source>
        <dbReference type="Proteomes" id="UP001159363"/>
    </source>
</evidence>
<evidence type="ECO:0000256" key="5">
    <source>
        <dbReference type="ARBA" id="ARBA00022692"/>
    </source>
</evidence>
<feature type="transmembrane region" description="Helical" evidence="8">
    <location>
        <begin position="382"/>
        <end position="403"/>
    </location>
</feature>
<reference evidence="10 11" key="1">
    <citation type="submission" date="2023-02" db="EMBL/GenBank/DDBJ databases">
        <title>LHISI_Scaffold_Assembly.</title>
        <authorList>
            <person name="Stuart O.P."/>
            <person name="Cleave R."/>
            <person name="Magrath M.J.L."/>
            <person name="Mikheyev A.S."/>
        </authorList>
    </citation>
    <scope>NUCLEOTIDE SEQUENCE [LARGE SCALE GENOMIC DNA]</scope>
    <source>
        <strain evidence="10">Daus_M_001</strain>
        <tissue evidence="10">Leg muscle</tissue>
    </source>
</reference>
<evidence type="ECO:0000313" key="10">
    <source>
        <dbReference type="EMBL" id="KAJ8879838.1"/>
    </source>
</evidence>
<keyword evidence="5 8" id="KW-0812">Transmembrane</keyword>
<evidence type="ECO:0000256" key="1">
    <source>
        <dbReference type="ARBA" id="ARBA00004141"/>
    </source>
</evidence>
<keyword evidence="11" id="KW-1185">Reference proteome</keyword>
<dbReference type="PANTHER" id="PTHR43184">
    <property type="entry name" value="MAJOR FACILITATOR SUPERFAMILY TRANSPORTER 16, ISOFORM B"/>
    <property type="match status" value="1"/>
</dbReference>
<dbReference type="Gene3D" id="1.20.1250.20">
    <property type="entry name" value="MFS general substrate transporter like domains"/>
    <property type="match status" value="2"/>
</dbReference>
<keyword evidence="4" id="KW-0762">Sugar transport</keyword>
<dbReference type="InterPro" id="IPR011701">
    <property type="entry name" value="MFS"/>
</dbReference>
<feature type="transmembrane region" description="Helical" evidence="8">
    <location>
        <begin position="131"/>
        <end position="159"/>
    </location>
</feature>
<evidence type="ECO:0000256" key="2">
    <source>
        <dbReference type="ARBA" id="ARBA00009598"/>
    </source>
</evidence>
<evidence type="ECO:0000256" key="6">
    <source>
        <dbReference type="ARBA" id="ARBA00022989"/>
    </source>
</evidence>
<comment type="caution">
    <text evidence="10">The sequence shown here is derived from an EMBL/GenBank/DDBJ whole genome shotgun (WGS) entry which is preliminary data.</text>
</comment>
<dbReference type="Pfam" id="PF07690">
    <property type="entry name" value="MFS_1"/>
    <property type="match status" value="1"/>
</dbReference>
<keyword evidence="3" id="KW-0813">Transport</keyword>
<feature type="transmembrane region" description="Helical" evidence="8">
    <location>
        <begin position="76"/>
        <end position="95"/>
    </location>
</feature>
<keyword evidence="6 8" id="KW-1133">Transmembrane helix</keyword>
<evidence type="ECO:0000256" key="7">
    <source>
        <dbReference type="ARBA" id="ARBA00023136"/>
    </source>
</evidence>